<feature type="transmembrane region" description="Helical" evidence="13">
    <location>
        <begin position="134"/>
        <end position="161"/>
    </location>
</feature>
<dbReference type="Pfam" id="PF01618">
    <property type="entry name" value="MotA_ExbB"/>
    <property type="match status" value="1"/>
</dbReference>
<name>A0A1B4VFY0_9GAMM</name>
<comment type="function">
    <text evidence="11">Involved in the TonB-dependent energy-dependent transport of various receptor-bound substrates. Protects ExbD from proteolytic degradation and functionally stabilizes TonB.</text>
</comment>
<evidence type="ECO:0000256" key="13">
    <source>
        <dbReference type="SAM" id="Phobius"/>
    </source>
</evidence>
<dbReference type="GO" id="GO:0005886">
    <property type="term" value="C:plasma membrane"/>
    <property type="evidence" value="ECO:0007669"/>
    <property type="project" value="UniProtKB-SubCell"/>
</dbReference>
<dbReference type="InterPro" id="IPR002898">
    <property type="entry name" value="MotA_ExbB_proton_chnl"/>
</dbReference>
<comment type="similarity">
    <text evidence="12">Belongs to the exbB/tolQ family.</text>
</comment>
<dbReference type="PANTHER" id="PTHR30625:SF14">
    <property type="entry name" value="BIOPOLYMER TRANSPORT PROTEIN EXBB"/>
    <property type="match status" value="1"/>
</dbReference>
<evidence type="ECO:0000256" key="5">
    <source>
        <dbReference type="ARBA" id="ARBA00022475"/>
    </source>
</evidence>
<dbReference type="AlphaFoldDB" id="A0A1B4VFY0"/>
<evidence type="ECO:0000256" key="7">
    <source>
        <dbReference type="ARBA" id="ARBA00022692"/>
    </source>
</evidence>
<feature type="transmembrane region" description="Helical" evidence="13">
    <location>
        <begin position="181"/>
        <end position="202"/>
    </location>
</feature>
<evidence type="ECO:0000313" key="15">
    <source>
        <dbReference type="EMBL" id="BAU49677.1"/>
    </source>
</evidence>
<evidence type="ECO:0000256" key="11">
    <source>
        <dbReference type="ARBA" id="ARBA00024816"/>
    </source>
</evidence>
<dbReference type="PANTHER" id="PTHR30625">
    <property type="entry name" value="PROTEIN TOLQ"/>
    <property type="match status" value="1"/>
</dbReference>
<proteinExistence type="inferred from homology"/>
<evidence type="ECO:0000313" key="16">
    <source>
        <dbReference type="Proteomes" id="UP000218899"/>
    </source>
</evidence>
<organism evidence="15 16">
    <name type="scientific">Sulfurifustis variabilis</name>
    <dbReference type="NCBI Taxonomy" id="1675686"/>
    <lineage>
        <taxon>Bacteria</taxon>
        <taxon>Pseudomonadati</taxon>
        <taxon>Pseudomonadota</taxon>
        <taxon>Gammaproteobacteria</taxon>
        <taxon>Acidiferrobacterales</taxon>
        <taxon>Acidiferrobacteraceae</taxon>
        <taxon>Sulfurifustis</taxon>
    </lineage>
</organism>
<keyword evidence="7 13" id="KW-0812">Transmembrane</keyword>
<evidence type="ECO:0000256" key="1">
    <source>
        <dbReference type="ARBA" id="ARBA00004429"/>
    </source>
</evidence>
<keyword evidence="6" id="KW-0997">Cell inner membrane</keyword>
<dbReference type="EMBL" id="AP014936">
    <property type="protein sequence ID" value="BAU49677.1"/>
    <property type="molecule type" value="Genomic_DNA"/>
</dbReference>
<dbReference type="RefSeq" id="WP_096462055.1">
    <property type="nucleotide sequence ID" value="NZ_AP014936.1"/>
</dbReference>
<sequence>MPAVTSSGLQSFLSQLDAVGLGAALVLLAMSLSSWYLIFAKAWHTWQVRRRHQAVVARFWDAQNLTEAMDLLRNQHAVDPAARLALGAIVAVRHHQQHRMRAERLGDQSSVSDLVVRTLRQVLTRENGRLEAGLSLLASIGAVAPFVGLFGTVWGIYHALLGVGAGGLNTLDQVAGPVGEALVMTAAGLAVAIPAVLAYNAFVRANRVTVAELDGFAHDLHTYLITGAKLDMEPAPALPQRPALKEAQA</sequence>
<dbReference type="KEGG" id="sva:SVA_3129"/>
<evidence type="ECO:0000256" key="8">
    <source>
        <dbReference type="ARBA" id="ARBA00022927"/>
    </source>
</evidence>
<reference evidence="15 16" key="1">
    <citation type="submission" date="2015-08" db="EMBL/GenBank/DDBJ databases">
        <title>Complete genome sequence of Sulfurifustis variabilis.</title>
        <authorList>
            <person name="Miura A."/>
            <person name="Kojima H."/>
            <person name="Fukui M."/>
        </authorList>
    </citation>
    <scope>NUCLEOTIDE SEQUENCE [LARGE SCALE GENOMIC DNA]</scope>
    <source>
        <strain evidence="16">skN76</strain>
    </source>
</reference>
<evidence type="ECO:0000256" key="3">
    <source>
        <dbReference type="ARBA" id="ARBA00022093"/>
    </source>
</evidence>
<keyword evidence="9 13" id="KW-1133">Transmembrane helix</keyword>
<gene>
    <name evidence="15" type="ORF">SVA_3129</name>
</gene>
<keyword evidence="16" id="KW-1185">Reference proteome</keyword>
<evidence type="ECO:0000256" key="2">
    <source>
        <dbReference type="ARBA" id="ARBA00011471"/>
    </source>
</evidence>
<dbReference type="OrthoDB" id="9805133at2"/>
<comment type="subunit">
    <text evidence="2">The accessory proteins ExbB and ExbD seem to form a complex with TonB.</text>
</comment>
<evidence type="ECO:0000256" key="9">
    <source>
        <dbReference type="ARBA" id="ARBA00022989"/>
    </source>
</evidence>
<keyword evidence="5" id="KW-1003">Cell membrane</keyword>
<dbReference type="GO" id="GO:0017038">
    <property type="term" value="P:protein import"/>
    <property type="evidence" value="ECO:0007669"/>
    <property type="project" value="TreeGrafter"/>
</dbReference>
<evidence type="ECO:0000256" key="4">
    <source>
        <dbReference type="ARBA" id="ARBA00022448"/>
    </source>
</evidence>
<protein>
    <recommendedName>
        <fullName evidence="3">Biopolymer transport protein ExbB</fullName>
    </recommendedName>
</protein>
<keyword evidence="10 13" id="KW-0472">Membrane</keyword>
<dbReference type="InterPro" id="IPR050790">
    <property type="entry name" value="ExbB/TolQ_transport"/>
</dbReference>
<feature type="transmembrane region" description="Helical" evidence="13">
    <location>
        <begin position="20"/>
        <end position="43"/>
    </location>
</feature>
<evidence type="ECO:0000256" key="12">
    <source>
        <dbReference type="RuleBase" id="RU004057"/>
    </source>
</evidence>
<evidence type="ECO:0000259" key="14">
    <source>
        <dbReference type="Pfam" id="PF01618"/>
    </source>
</evidence>
<feature type="domain" description="MotA/TolQ/ExbB proton channel" evidence="14">
    <location>
        <begin position="105"/>
        <end position="213"/>
    </location>
</feature>
<evidence type="ECO:0000256" key="6">
    <source>
        <dbReference type="ARBA" id="ARBA00022519"/>
    </source>
</evidence>
<keyword evidence="8 12" id="KW-0653">Protein transport</keyword>
<comment type="subcellular location">
    <subcellularLocation>
        <location evidence="1">Cell inner membrane</location>
        <topology evidence="1">Multi-pass membrane protein</topology>
    </subcellularLocation>
    <subcellularLocation>
        <location evidence="12">Membrane</location>
        <topology evidence="12">Multi-pass membrane protein</topology>
    </subcellularLocation>
</comment>
<evidence type="ECO:0000256" key="10">
    <source>
        <dbReference type="ARBA" id="ARBA00023136"/>
    </source>
</evidence>
<keyword evidence="4 12" id="KW-0813">Transport</keyword>
<accession>A0A1B4VFY0</accession>
<dbReference type="Proteomes" id="UP000218899">
    <property type="component" value="Chromosome"/>
</dbReference>